<protein>
    <submittedName>
        <fullName evidence="8">HAMP domain-containing protein</fullName>
    </submittedName>
</protein>
<organism evidence="8 9">
    <name type="scientific">Desulfuromusa kysingii</name>
    <dbReference type="NCBI Taxonomy" id="37625"/>
    <lineage>
        <taxon>Bacteria</taxon>
        <taxon>Pseudomonadati</taxon>
        <taxon>Thermodesulfobacteriota</taxon>
        <taxon>Desulfuromonadia</taxon>
        <taxon>Desulfuromonadales</taxon>
        <taxon>Geopsychrobacteraceae</taxon>
        <taxon>Desulfuromusa</taxon>
    </lineage>
</organism>
<dbReference type="Pfam" id="PF00015">
    <property type="entry name" value="MCPsignal"/>
    <property type="match status" value="1"/>
</dbReference>
<keyword evidence="4" id="KW-0807">Transducer</keyword>
<sequence length="655" mass="70603">MKFCLTFKHKMILVLVLAVLGFVVVTTLAITGLSKMSDALVNADSVARSIGEASQVQLTLLKVVDDSRNLQRDGVASFLRTMDNLFEEHKNNLDREIAAIEGTDLAKDIAWIKSSGAEIQKNLHRYAELKTKMGFNNKEGLWQTLINEGMTLKKEIFLGTFSEAILKLQVESQNYVIEGNPEEASKVTADLEAFKKLLVDKKMDSFETKSGKTFASLIDQFTAVFKTVIAPRAELHAVEANIEHLLEAIKQRSDVMKINGNQLLDSSSQEALSAKQSALTMMTVGAVVIGVLLCLVLLWISRDFLSSLKKVIGVVNQISDGDIYLDVATDRQDEIGMLLGAMGTMVAKLKQVCSALESLADGDLSFEIEIDEHKKDELRKTLLKVRNDLSSMVGQQIMSSQQISSGSVNVSDFSQSLSQGATESAASLEEISSSLNEMSNQTKINAEHANQVNDLSSEAKNDAEEGNSHMDSMVDAMASISEAGQNINKIIKVIDEIAFQTNLLALNAAVEAARAGQHGKGFAVVAEEVRNLAARSAKAASETSELIAGSVEKTQNGVKIAHLTASSLKKIYAGVSKVSALAEDIATASNEQASGISQINQGLGQIDTVIQQNTSTAQESAASAEELSSQAAELLGMLQRFKLGDTTQATITYKG</sequence>
<keyword evidence="5" id="KW-0472">Membrane</keyword>
<feature type="domain" description="Methyl-accepting transducer" evidence="6">
    <location>
        <begin position="399"/>
        <end position="628"/>
    </location>
</feature>
<dbReference type="Gene3D" id="1.10.287.950">
    <property type="entry name" value="Methyl-accepting chemotaxis protein"/>
    <property type="match status" value="1"/>
</dbReference>
<dbReference type="EMBL" id="FNQN01000007">
    <property type="protein sequence ID" value="SEA55646.1"/>
    <property type="molecule type" value="Genomic_DNA"/>
</dbReference>
<reference evidence="8 9" key="1">
    <citation type="submission" date="2016-10" db="EMBL/GenBank/DDBJ databases">
        <authorList>
            <person name="de Groot N.N."/>
        </authorList>
    </citation>
    <scope>NUCLEOTIDE SEQUENCE [LARGE SCALE GENOMIC DNA]</scope>
    <source>
        <strain evidence="8 9">DSM 7343</strain>
    </source>
</reference>
<dbReference type="Pfam" id="PF00672">
    <property type="entry name" value="HAMP"/>
    <property type="match status" value="1"/>
</dbReference>
<gene>
    <name evidence="8" type="ORF">SAMN05660420_02443</name>
</gene>
<keyword evidence="2" id="KW-0145">Chemotaxis</keyword>
<dbReference type="PANTHER" id="PTHR43531">
    <property type="entry name" value="PROTEIN ICFG"/>
    <property type="match status" value="1"/>
</dbReference>
<evidence type="ECO:0000256" key="3">
    <source>
        <dbReference type="ARBA" id="ARBA00029447"/>
    </source>
</evidence>
<keyword evidence="5" id="KW-0812">Transmembrane</keyword>
<accession>A0A1H4C5M0</accession>
<dbReference type="SMART" id="SM00283">
    <property type="entry name" value="MA"/>
    <property type="match status" value="1"/>
</dbReference>
<comment type="subcellular location">
    <subcellularLocation>
        <location evidence="1">Membrane</location>
    </subcellularLocation>
</comment>
<dbReference type="InterPro" id="IPR003660">
    <property type="entry name" value="HAMP_dom"/>
</dbReference>
<dbReference type="Gene3D" id="1.10.8.500">
    <property type="entry name" value="HAMP domain in histidine kinase"/>
    <property type="match status" value="1"/>
</dbReference>
<evidence type="ECO:0000256" key="2">
    <source>
        <dbReference type="ARBA" id="ARBA00022500"/>
    </source>
</evidence>
<feature type="domain" description="HAMP" evidence="7">
    <location>
        <begin position="302"/>
        <end position="354"/>
    </location>
</feature>
<dbReference type="GO" id="GO:0004888">
    <property type="term" value="F:transmembrane signaling receptor activity"/>
    <property type="evidence" value="ECO:0007669"/>
    <property type="project" value="TreeGrafter"/>
</dbReference>
<name>A0A1H4C5M0_9BACT</name>
<evidence type="ECO:0000259" key="6">
    <source>
        <dbReference type="PROSITE" id="PS50111"/>
    </source>
</evidence>
<dbReference type="AlphaFoldDB" id="A0A1H4C5M0"/>
<dbReference type="Proteomes" id="UP000199409">
    <property type="component" value="Unassembled WGS sequence"/>
</dbReference>
<dbReference type="PROSITE" id="PS50111">
    <property type="entry name" value="CHEMOTAXIS_TRANSDUC_2"/>
    <property type="match status" value="1"/>
</dbReference>
<keyword evidence="9" id="KW-1185">Reference proteome</keyword>
<dbReference type="STRING" id="37625.SAMN05660420_02443"/>
<dbReference type="RefSeq" id="WP_217637508.1">
    <property type="nucleotide sequence ID" value="NZ_FNQN01000007.1"/>
</dbReference>
<keyword evidence="5" id="KW-1133">Transmembrane helix</keyword>
<comment type="similarity">
    <text evidence="3">Belongs to the methyl-accepting chemotaxis (MCP) protein family.</text>
</comment>
<dbReference type="InterPro" id="IPR051310">
    <property type="entry name" value="MCP_chemotaxis"/>
</dbReference>
<dbReference type="FunFam" id="1.10.287.950:FF:000001">
    <property type="entry name" value="Methyl-accepting chemotaxis sensory transducer"/>
    <property type="match status" value="1"/>
</dbReference>
<dbReference type="CDD" id="cd11386">
    <property type="entry name" value="MCP_signal"/>
    <property type="match status" value="1"/>
</dbReference>
<dbReference type="PANTHER" id="PTHR43531:SF11">
    <property type="entry name" value="METHYL-ACCEPTING CHEMOTAXIS PROTEIN 3"/>
    <property type="match status" value="1"/>
</dbReference>
<dbReference type="GO" id="GO:0005886">
    <property type="term" value="C:plasma membrane"/>
    <property type="evidence" value="ECO:0007669"/>
    <property type="project" value="TreeGrafter"/>
</dbReference>
<dbReference type="SUPFAM" id="SSF58104">
    <property type="entry name" value="Methyl-accepting chemotaxis protein (MCP) signaling domain"/>
    <property type="match status" value="1"/>
</dbReference>
<dbReference type="PROSITE" id="PS50885">
    <property type="entry name" value="HAMP"/>
    <property type="match status" value="1"/>
</dbReference>
<evidence type="ECO:0000256" key="4">
    <source>
        <dbReference type="PROSITE-ProRule" id="PRU00284"/>
    </source>
</evidence>
<evidence type="ECO:0000256" key="5">
    <source>
        <dbReference type="SAM" id="Phobius"/>
    </source>
</evidence>
<dbReference type="InterPro" id="IPR004089">
    <property type="entry name" value="MCPsignal_dom"/>
</dbReference>
<feature type="transmembrane region" description="Helical" evidence="5">
    <location>
        <begin position="278"/>
        <end position="300"/>
    </location>
</feature>
<proteinExistence type="inferred from homology"/>
<dbReference type="CDD" id="cd06225">
    <property type="entry name" value="HAMP"/>
    <property type="match status" value="1"/>
</dbReference>
<evidence type="ECO:0000313" key="8">
    <source>
        <dbReference type="EMBL" id="SEA55646.1"/>
    </source>
</evidence>
<dbReference type="GO" id="GO:0006935">
    <property type="term" value="P:chemotaxis"/>
    <property type="evidence" value="ECO:0007669"/>
    <property type="project" value="UniProtKB-KW"/>
</dbReference>
<dbReference type="GO" id="GO:0007165">
    <property type="term" value="P:signal transduction"/>
    <property type="evidence" value="ECO:0007669"/>
    <property type="project" value="UniProtKB-KW"/>
</dbReference>
<evidence type="ECO:0000259" key="7">
    <source>
        <dbReference type="PROSITE" id="PS50885"/>
    </source>
</evidence>
<evidence type="ECO:0000313" key="9">
    <source>
        <dbReference type="Proteomes" id="UP000199409"/>
    </source>
</evidence>
<evidence type="ECO:0000256" key="1">
    <source>
        <dbReference type="ARBA" id="ARBA00004370"/>
    </source>
</evidence>
<dbReference type="SMART" id="SM00304">
    <property type="entry name" value="HAMP"/>
    <property type="match status" value="1"/>
</dbReference>